<evidence type="ECO:0000313" key="1">
    <source>
        <dbReference type="EMBL" id="SCC70840.1"/>
    </source>
</evidence>
<protein>
    <submittedName>
        <fullName evidence="1">Uncharacterized protein</fullName>
    </submittedName>
</protein>
<evidence type="ECO:0000313" key="2">
    <source>
        <dbReference type="Proteomes" id="UP000243661"/>
    </source>
</evidence>
<reference evidence="1 2" key="1">
    <citation type="submission" date="2016-08" db="EMBL/GenBank/DDBJ databases">
        <authorList>
            <person name="Seilhamer J.J."/>
        </authorList>
    </citation>
    <scope>NUCLEOTIDE SEQUENCE [LARGE SCALE GENOMIC DNA]</scope>
    <source>
        <strain evidence="1 2">ANC 4874</strain>
    </source>
</reference>
<organism evidence="1 2">
    <name type="scientific">Acinetobacter albensis</name>
    <dbReference type="NCBI Taxonomy" id="1673609"/>
    <lineage>
        <taxon>Bacteria</taxon>
        <taxon>Pseudomonadati</taxon>
        <taxon>Pseudomonadota</taxon>
        <taxon>Gammaproteobacteria</taxon>
        <taxon>Moraxellales</taxon>
        <taxon>Moraxellaceae</taxon>
        <taxon>Acinetobacter</taxon>
    </lineage>
</organism>
<proteinExistence type="predicted"/>
<dbReference type="AlphaFoldDB" id="A0A1C4GRN7"/>
<sequence length="103" mass="11713">MPTQTHSNNTSKTYDAGDMVDAYSLAYEQMADTSVMLGAIANEFKRTKEYLSNVYNIPESCFNDLKRLIAISNTMIQESAEFNQAQEQKFEIEWEANKKAVSL</sequence>
<dbReference type="RefSeq" id="WP_092717346.1">
    <property type="nucleotide sequence ID" value="NZ_FMBK01000001.1"/>
</dbReference>
<name>A0A1C4GRN7_9GAMM</name>
<dbReference type="OrthoDB" id="6694207at2"/>
<accession>A0A1C4GRN7</accession>
<gene>
    <name evidence="1" type="ORF">GA0116959_101184</name>
</gene>
<dbReference type="Proteomes" id="UP000243661">
    <property type="component" value="Unassembled WGS sequence"/>
</dbReference>
<dbReference type="EMBL" id="FMBK01000001">
    <property type="protein sequence ID" value="SCC70840.1"/>
    <property type="molecule type" value="Genomic_DNA"/>
</dbReference>